<evidence type="ECO:0000313" key="9">
    <source>
        <dbReference type="EMBL" id="CAI5746216.1"/>
    </source>
</evidence>
<dbReference type="InterPro" id="IPR050727">
    <property type="entry name" value="GH43_arabinanases"/>
</dbReference>
<evidence type="ECO:0000256" key="1">
    <source>
        <dbReference type="ARBA" id="ARBA00004834"/>
    </source>
</evidence>
<keyword evidence="3 7" id="KW-0378">Hydrolase</keyword>
<evidence type="ECO:0000256" key="2">
    <source>
        <dbReference type="ARBA" id="ARBA00009865"/>
    </source>
</evidence>
<dbReference type="Pfam" id="PF04616">
    <property type="entry name" value="Glyco_hydro_43"/>
    <property type="match status" value="1"/>
</dbReference>
<reference evidence="9" key="1">
    <citation type="submission" date="2022-12" db="EMBL/GenBank/DDBJ databases">
        <authorList>
            <person name="Webb A."/>
        </authorList>
    </citation>
    <scope>NUCLEOTIDE SEQUENCE</scope>
    <source>
        <strain evidence="9">Pd1</strain>
    </source>
</reference>
<dbReference type="GO" id="GO:0004553">
    <property type="term" value="F:hydrolase activity, hydrolyzing O-glycosyl compounds"/>
    <property type="evidence" value="ECO:0007669"/>
    <property type="project" value="InterPro"/>
</dbReference>
<feature type="chain" id="PRO_5043527447" description="Endo-1,5-alpha-L-arabinanase A" evidence="8">
    <location>
        <begin position="20"/>
        <end position="266"/>
    </location>
</feature>
<dbReference type="Gene3D" id="2.115.10.20">
    <property type="entry name" value="Glycosyl hydrolase domain, family 43"/>
    <property type="match status" value="1"/>
</dbReference>
<keyword evidence="8" id="KW-0732">Signal</keyword>
<evidence type="ECO:0000256" key="3">
    <source>
        <dbReference type="ARBA" id="ARBA00022801"/>
    </source>
</evidence>
<dbReference type="InterPro" id="IPR023296">
    <property type="entry name" value="Glyco_hydro_beta-prop_sf"/>
</dbReference>
<comment type="pathway">
    <text evidence="1">Glycan metabolism; L-arabinan degradation.</text>
</comment>
<dbReference type="SUPFAM" id="SSF75005">
    <property type="entry name" value="Arabinanase/levansucrase/invertase"/>
    <property type="match status" value="1"/>
</dbReference>
<proteinExistence type="inferred from homology"/>
<feature type="signal peptide" evidence="8">
    <location>
        <begin position="1"/>
        <end position="19"/>
    </location>
</feature>
<evidence type="ECO:0000256" key="4">
    <source>
        <dbReference type="ARBA" id="ARBA00023295"/>
    </source>
</evidence>
<keyword evidence="10" id="KW-1185">Reference proteome</keyword>
<dbReference type="AlphaFoldDB" id="A0AAV0VAX2"/>
<evidence type="ECO:0000256" key="7">
    <source>
        <dbReference type="RuleBase" id="RU361187"/>
    </source>
</evidence>
<dbReference type="PANTHER" id="PTHR43301:SF3">
    <property type="entry name" value="ARABINAN ENDO-1,5-ALPHA-L-ARABINOSIDASE A-RELATED"/>
    <property type="match status" value="1"/>
</dbReference>
<dbReference type="PANTHER" id="PTHR43301">
    <property type="entry name" value="ARABINAN ENDO-1,5-ALPHA-L-ARABINOSIDASE"/>
    <property type="match status" value="1"/>
</dbReference>
<dbReference type="InterPro" id="IPR006710">
    <property type="entry name" value="Glyco_hydro_43"/>
</dbReference>
<evidence type="ECO:0000256" key="8">
    <source>
        <dbReference type="SAM" id="SignalP"/>
    </source>
</evidence>
<gene>
    <name evidence="9" type="ORF">PDE001_LOCUS11224</name>
</gene>
<comment type="similarity">
    <text evidence="2 7">Belongs to the glycosyl hydrolase 43 family.</text>
</comment>
<evidence type="ECO:0000256" key="6">
    <source>
        <dbReference type="PIRSR" id="PIRSR606710-2"/>
    </source>
</evidence>
<sequence>MKLLSILIGFPFVVRTFLADTPTRKSAKASAQMHTTQLTGPWTDVGDVLSHGSKVDLKGERLFWAPDVQKVGDMYYLYYAVSSIGSQNSAIGLARSKTLDSGTWIDAGSVGVTSDSSKTYNAIDPNLFKDRDQYYLNFGSFWQGIYQIQFLSDPTKPAVKAVPQQLAFTSNDEVREGAYEFAYNGYYYLFFSQGVCCVLDQKKPVKGKEYHILVCRSKSPTPWETRERSTSESRSYLRSEDAWLLMGSADVVEEHAAEIEEFVIKL</sequence>
<organism evidence="9 10">
    <name type="scientific">Peronospora destructor</name>
    <dbReference type="NCBI Taxonomy" id="86335"/>
    <lineage>
        <taxon>Eukaryota</taxon>
        <taxon>Sar</taxon>
        <taxon>Stramenopiles</taxon>
        <taxon>Oomycota</taxon>
        <taxon>Peronosporomycetes</taxon>
        <taxon>Peronosporales</taxon>
        <taxon>Peronosporaceae</taxon>
        <taxon>Peronospora</taxon>
    </lineage>
</organism>
<name>A0AAV0VAX2_9STRA</name>
<evidence type="ECO:0000256" key="5">
    <source>
        <dbReference type="ARBA" id="ARBA00042202"/>
    </source>
</evidence>
<dbReference type="Proteomes" id="UP001162029">
    <property type="component" value="Unassembled WGS sequence"/>
</dbReference>
<feature type="site" description="Important for catalytic activity, responsible for pKa modulation of the active site Glu and correct orientation of both the proton donor and substrate" evidence="6">
    <location>
        <position position="124"/>
    </location>
</feature>
<dbReference type="EMBL" id="CANTFM010002379">
    <property type="protein sequence ID" value="CAI5746216.1"/>
    <property type="molecule type" value="Genomic_DNA"/>
</dbReference>
<keyword evidence="4 7" id="KW-0326">Glycosidase</keyword>
<protein>
    <recommendedName>
        <fullName evidence="5">Endo-1,5-alpha-L-arabinanase A</fullName>
    </recommendedName>
</protein>
<comment type="caution">
    <text evidence="9">The sequence shown here is derived from an EMBL/GenBank/DDBJ whole genome shotgun (WGS) entry which is preliminary data.</text>
</comment>
<accession>A0AAV0VAX2</accession>
<evidence type="ECO:0000313" key="10">
    <source>
        <dbReference type="Proteomes" id="UP001162029"/>
    </source>
</evidence>
<dbReference type="GO" id="GO:0005975">
    <property type="term" value="P:carbohydrate metabolic process"/>
    <property type="evidence" value="ECO:0007669"/>
    <property type="project" value="InterPro"/>
</dbReference>